<name>W9CF50_SCLBF</name>
<feature type="compositionally biased region" description="Polar residues" evidence="1">
    <location>
        <begin position="35"/>
        <end position="55"/>
    </location>
</feature>
<feature type="region of interest" description="Disordered" evidence="1">
    <location>
        <begin position="499"/>
        <end position="558"/>
    </location>
</feature>
<dbReference type="AlphaFoldDB" id="W9CF50"/>
<feature type="compositionally biased region" description="Basic residues" evidence="1">
    <location>
        <begin position="543"/>
        <end position="558"/>
    </location>
</feature>
<dbReference type="EMBL" id="AYSA01000244">
    <property type="protein sequence ID" value="ESZ94491.1"/>
    <property type="molecule type" value="Genomic_DNA"/>
</dbReference>
<reference evidence="2 3" key="1">
    <citation type="journal article" date="2014" name="Genome Announc.">
        <title>Draft genome sequence of Sclerotinia borealis, a psychrophilic plant pathogenic fungus.</title>
        <authorList>
            <person name="Mardanov A.V."/>
            <person name="Beletsky A.V."/>
            <person name="Kadnikov V.V."/>
            <person name="Ignatov A.N."/>
            <person name="Ravin N.V."/>
        </authorList>
    </citation>
    <scope>NUCLEOTIDE SEQUENCE [LARGE SCALE GENOMIC DNA]</scope>
    <source>
        <strain evidence="3">F-4157</strain>
    </source>
</reference>
<dbReference type="Proteomes" id="UP000019487">
    <property type="component" value="Unassembled WGS sequence"/>
</dbReference>
<gene>
    <name evidence="2" type="ORF">SBOR_5139</name>
</gene>
<evidence type="ECO:0000313" key="3">
    <source>
        <dbReference type="Proteomes" id="UP000019487"/>
    </source>
</evidence>
<feature type="region of interest" description="Disordered" evidence="1">
    <location>
        <begin position="374"/>
        <end position="401"/>
    </location>
</feature>
<evidence type="ECO:0000256" key="1">
    <source>
        <dbReference type="SAM" id="MobiDB-lite"/>
    </source>
</evidence>
<proteinExistence type="predicted"/>
<dbReference type="HOGENOM" id="CLU_026102_0_0_1"/>
<comment type="caution">
    <text evidence="2">The sequence shown here is derived from an EMBL/GenBank/DDBJ whole genome shotgun (WGS) entry which is preliminary data.</text>
</comment>
<feature type="region of interest" description="Disordered" evidence="1">
    <location>
        <begin position="19"/>
        <end position="81"/>
    </location>
</feature>
<sequence length="558" mass="62420">MADSIQGDGLVRVQRALLGLQGDPLRLDRERQRFSHSPPTYTSNPSGAPTRSPSLVSPGEHNHRTRRTRSPSPVSPSEEDCQERRFKLGMEHSASEPDRQFIHQVRDEKWRIIHGNLNRTYPLRGGIDDPDKIARKNVTKRWVEQGIWNSKWNQSASGRWKHEEPLESESESESELELVTEPEAGPPSPIFSFFPKKPQPIARQSKTVDEMRQVAERRFIQKRERELSRPYHQFVYQISTERERIKEESTNREGIVTADINTRAYENVKNTWIKRSIWNKRWGVLPGMSWKHEHPFEELVHEELGDDPVVAKPVVDGDLQAATRPIFGPSFPVLAKPVVNGDPEAAARPILGPPFSIQSNNQQVSLNISQQGPLADIPSARSENGDAERSPSARDSPSLHLGQSILGTKMGQALLTKVSREDGQLTNAFLGSVHPSKIAKAAGIKKGPQQQLKPSQKLASDSLQLFSSVNIAESQPSQLPLDYVAPRRSQRIQLPVPIVSKDPIRAASTNPSKRVVRPKTERNASNNLTARSSAKPQGISKKQPAKITRKGGKGKMKN</sequence>
<feature type="compositionally biased region" description="Acidic residues" evidence="1">
    <location>
        <begin position="166"/>
        <end position="180"/>
    </location>
</feature>
<dbReference type="STRING" id="1432307.W9CF50"/>
<protein>
    <submittedName>
        <fullName evidence="2">Uncharacterized protein</fullName>
    </submittedName>
</protein>
<keyword evidence="3" id="KW-1185">Reference proteome</keyword>
<feature type="compositionally biased region" description="Polar residues" evidence="1">
    <location>
        <begin position="523"/>
        <end position="535"/>
    </location>
</feature>
<feature type="region of interest" description="Disordered" evidence="1">
    <location>
        <begin position="158"/>
        <end position="190"/>
    </location>
</feature>
<dbReference type="OrthoDB" id="5401786at2759"/>
<feature type="compositionally biased region" description="Basic and acidic residues" evidence="1">
    <location>
        <begin position="383"/>
        <end position="392"/>
    </location>
</feature>
<accession>W9CF50</accession>
<organism evidence="2 3">
    <name type="scientific">Sclerotinia borealis (strain F-4128)</name>
    <dbReference type="NCBI Taxonomy" id="1432307"/>
    <lineage>
        <taxon>Eukaryota</taxon>
        <taxon>Fungi</taxon>
        <taxon>Dikarya</taxon>
        <taxon>Ascomycota</taxon>
        <taxon>Pezizomycotina</taxon>
        <taxon>Leotiomycetes</taxon>
        <taxon>Helotiales</taxon>
        <taxon>Sclerotiniaceae</taxon>
        <taxon>Sclerotinia</taxon>
    </lineage>
</organism>
<evidence type="ECO:0000313" key="2">
    <source>
        <dbReference type="EMBL" id="ESZ94491.1"/>
    </source>
</evidence>